<proteinExistence type="predicted"/>
<evidence type="ECO:0000313" key="1">
    <source>
        <dbReference type="EMBL" id="OJZ88647.1"/>
    </source>
</evidence>
<dbReference type="AlphaFoldDB" id="A0A1M3TP61"/>
<organism evidence="1 2">
    <name type="scientific">Aspergillus luchuensis (strain CBS 106.47)</name>
    <dbReference type="NCBI Taxonomy" id="1137211"/>
    <lineage>
        <taxon>Eukaryota</taxon>
        <taxon>Fungi</taxon>
        <taxon>Dikarya</taxon>
        <taxon>Ascomycota</taxon>
        <taxon>Pezizomycotina</taxon>
        <taxon>Eurotiomycetes</taxon>
        <taxon>Eurotiomycetidae</taxon>
        <taxon>Eurotiales</taxon>
        <taxon>Aspergillaceae</taxon>
        <taxon>Aspergillus</taxon>
        <taxon>Aspergillus subgen. Circumdati</taxon>
    </lineage>
</organism>
<accession>A0A1M3TP61</accession>
<protein>
    <submittedName>
        <fullName evidence="1">Uncharacterized protein</fullName>
    </submittedName>
</protein>
<evidence type="ECO:0000313" key="2">
    <source>
        <dbReference type="Proteomes" id="UP000184063"/>
    </source>
</evidence>
<name>A0A1M3TP61_ASPLC</name>
<gene>
    <name evidence="1" type="ORF">ASPFODRAFT_550643</name>
</gene>
<sequence>MRGGKQTYQMEAYLARPTLRARRCSFPIMVVIHVRSQCVSSNTRSGYLLINKILALAGFNLHSTIVQLVYQRGRYCVLEACDGVSPMYLQPTDSRLTNSDRSSHTNLRRLAGLAHTIVQVRQQKLKLLVTCEMYSPMNHDADRKTREPFRAARRDDRT</sequence>
<dbReference type="EMBL" id="KV878239">
    <property type="protein sequence ID" value="OJZ88647.1"/>
    <property type="molecule type" value="Genomic_DNA"/>
</dbReference>
<dbReference type="Proteomes" id="UP000184063">
    <property type="component" value="Unassembled WGS sequence"/>
</dbReference>
<dbReference type="VEuPathDB" id="FungiDB:ASPFODRAFT_550643"/>
<reference evidence="2" key="1">
    <citation type="journal article" date="2017" name="Genome Biol.">
        <title>Comparative genomics reveals high biological diversity and specific adaptations in the industrially and medically important fungal genus Aspergillus.</title>
        <authorList>
            <person name="de Vries R.P."/>
            <person name="Riley R."/>
            <person name="Wiebenga A."/>
            <person name="Aguilar-Osorio G."/>
            <person name="Amillis S."/>
            <person name="Uchima C.A."/>
            <person name="Anderluh G."/>
            <person name="Asadollahi M."/>
            <person name="Askin M."/>
            <person name="Barry K."/>
            <person name="Battaglia E."/>
            <person name="Bayram O."/>
            <person name="Benocci T."/>
            <person name="Braus-Stromeyer S.A."/>
            <person name="Caldana C."/>
            <person name="Canovas D."/>
            <person name="Cerqueira G.C."/>
            <person name="Chen F."/>
            <person name="Chen W."/>
            <person name="Choi C."/>
            <person name="Clum A."/>
            <person name="Dos Santos R.A."/>
            <person name="Damasio A.R."/>
            <person name="Diallinas G."/>
            <person name="Emri T."/>
            <person name="Fekete E."/>
            <person name="Flipphi M."/>
            <person name="Freyberg S."/>
            <person name="Gallo A."/>
            <person name="Gournas C."/>
            <person name="Habgood R."/>
            <person name="Hainaut M."/>
            <person name="Harispe M.L."/>
            <person name="Henrissat B."/>
            <person name="Hilden K.S."/>
            <person name="Hope R."/>
            <person name="Hossain A."/>
            <person name="Karabika E."/>
            <person name="Karaffa L."/>
            <person name="Karanyi Z."/>
            <person name="Krasevec N."/>
            <person name="Kuo A."/>
            <person name="Kusch H."/>
            <person name="LaButti K."/>
            <person name="Lagendijk E.L."/>
            <person name="Lapidus A."/>
            <person name="Levasseur A."/>
            <person name="Lindquist E."/>
            <person name="Lipzen A."/>
            <person name="Logrieco A.F."/>
            <person name="MacCabe A."/>
            <person name="Maekelae M.R."/>
            <person name="Malavazi I."/>
            <person name="Melin P."/>
            <person name="Meyer V."/>
            <person name="Mielnichuk N."/>
            <person name="Miskei M."/>
            <person name="Molnar A.P."/>
            <person name="Mule G."/>
            <person name="Ngan C.Y."/>
            <person name="Orejas M."/>
            <person name="Orosz E."/>
            <person name="Ouedraogo J.P."/>
            <person name="Overkamp K.M."/>
            <person name="Park H.-S."/>
            <person name="Perrone G."/>
            <person name="Piumi F."/>
            <person name="Punt P.J."/>
            <person name="Ram A.F."/>
            <person name="Ramon A."/>
            <person name="Rauscher S."/>
            <person name="Record E."/>
            <person name="Riano-Pachon D.M."/>
            <person name="Robert V."/>
            <person name="Roehrig J."/>
            <person name="Ruller R."/>
            <person name="Salamov A."/>
            <person name="Salih N.S."/>
            <person name="Samson R.A."/>
            <person name="Sandor E."/>
            <person name="Sanguinetti M."/>
            <person name="Schuetze T."/>
            <person name="Sepcic K."/>
            <person name="Shelest E."/>
            <person name="Sherlock G."/>
            <person name="Sophianopoulou V."/>
            <person name="Squina F.M."/>
            <person name="Sun H."/>
            <person name="Susca A."/>
            <person name="Todd R.B."/>
            <person name="Tsang A."/>
            <person name="Unkles S.E."/>
            <person name="van de Wiele N."/>
            <person name="van Rossen-Uffink D."/>
            <person name="Oliveira J.V."/>
            <person name="Vesth T.C."/>
            <person name="Visser J."/>
            <person name="Yu J.-H."/>
            <person name="Zhou M."/>
            <person name="Andersen M.R."/>
            <person name="Archer D.B."/>
            <person name="Baker S.E."/>
            <person name="Benoit I."/>
            <person name="Brakhage A.A."/>
            <person name="Braus G.H."/>
            <person name="Fischer R."/>
            <person name="Frisvad J.C."/>
            <person name="Goldman G.H."/>
            <person name="Houbraken J."/>
            <person name="Oakley B."/>
            <person name="Pocsi I."/>
            <person name="Scazzocchio C."/>
            <person name="Seiboth B."/>
            <person name="vanKuyk P.A."/>
            <person name="Wortman J."/>
            <person name="Dyer P.S."/>
            <person name="Grigoriev I.V."/>
        </authorList>
    </citation>
    <scope>NUCLEOTIDE SEQUENCE [LARGE SCALE GENOMIC DNA]</scope>
    <source>
        <strain evidence="2">CBS 106.47</strain>
    </source>
</reference>